<gene>
    <name evidence="2" type="primary">LOC108676309</name>
</gene>
<evidence type="ECO:0000313" key="2">
    <source>
        <dbReference type="RefSeq" id="XP_047736606.1"/>
    </source>
</evidence>
<sequence>MVLLCLLRSCCYFCCCFIKTSNNGSKLGLYKSVLSNALPSLHHSSVWLMIAVITLLQLLLPVHSSYIRSPEFCDGIGGSRAPKHLLYTDKGHQPLTIVASEWPSQQLLSEVVAVLLRQMMGYRDVEVFTCNETDNSSLSVLLNSPLQRQPCMEKYQALRPGNSRALMMDLLAWSSPAHVGILDQYNTVRYLGTGGRFGWFLPAEMIENKDPALLEHWRVYTNKINPALKTFYRSKEELANISALFYNNEGKPHCSESWCVGSMFTPARCAGPDAVCATLFASNTAAFAVQVVERLAPGAHEFSSLLAEYSRHLTRRSNYSSIACEWLQKNLN</sequence>
<proteinExistence type="predicted"/>
<name>A0A979FJ72_HYAAZ</name>
<dbReference type="OrthoDB" id="10045779at2759"/>
<dbReference type="GeneID" id="108676309"/>
<dbReference type="KEGG" id="hazt:108676309"/>
<reference evidence="2" key="1">
    <citation type="submission" date="2025-08" db="UniProtKB">
        <authorList>
            <consortium name="RefSeq"/>
        </authorList>
    </citation>
    <scope>IDENTIFICATION</scope>
    <source>
        <tissue evidence="2">Whole organism</tissue>
    </source>
</reference>
<keyword evidence="1" id="KW-1185">Reference proteome</keyword>
<accession>A0A979FJ72</accession>
<dbReference type="AlphaFoldDB" id="A0A979FJ72"/>
<dbReference type="OMA" id="SSIACEW"/>
<dbReference type="RefSeq" id="XP_047736606.1">
    <property type="nucleotide sequence ID" value="XM_047880650.1"/>
</dbReference>
<evidence type="ECO:0000313" key="1">
    <source>
        <dbReference type="Proteomes" id="UP000694843"/>
    </source>
</evidence>
<dbReference type="Proteomes" id="UP000694843">
    <property type="component" value="Unplaced"/>
</dbReference>
<organism evidence="1 2">
    <name type="scientific">Hyalella azteca</name>
    <name type="common">Amphipod</name>
    <dbReference type="NCBI Taxonomy" id="294128"/>
    <lineage>
        <taxon>Eukaryota</taxon>
        <taxon>Metazoa</taxon>
        <taxon>Ecdysozoa</taxon>
        <taxon>Arthropoda</taxon>
        <taxon>Crustacea</taxon>
        <taxon>Multicrustacea</taxon>
        <taxon>Malacostraca</taxon>
        <taxon>Eumalacostraca</taxon>
        <taxon>Peracarida</taxon>
        <taxon>Amphipoda</taxon>
        <taxon>Senticaudata</taxon>
        <taxon>Talitrida</taxon>
        <taxon>Talitroidea</taxon>
        <taxon>Hyalellidae</taxon>
        <taxon>Hyalella</taxon>
    </lineage>
</organism>
<protein>
    <submittedName>
        <fullName evidence="2">Uncharacterized protein LOC108676309</fullName>
    </submittedName>
</protein>